<proteinExistence type="predicted"/>
<dbReference type="Proteomes" id="UP000317982">
    <property type="component" value="Unassembled WGS sequence"/>
</dbReference>
<dbReference type="InParanoid" id="A0A545AHR2"/>
<evidence type="ECO:0000313" key="1">
    <source>
        <dbReference type="EMBL" id="TQS40225.1"/>
    </source>
</evidence>
<evidence type="ECO:0000313" key="2">
    <source>
        <dbReference type="Proteomes" id="UP000317982"/>
    </source>
</evidence>
<name>A0A545AHR2_9ACTN</name>
<dbReference type="OrthoDB" id="5188702at2"/>
<dbReference type="AlphaFoldDB" id="A0A545AHR2"/>
<keyword evidence="2" id="KW-1185">Reference proteome</keyword>
<dbReference type="RefSeq" id="WP_142709380.1">
    <property type="nucleotide sequence ID" value="NZ_VIRS01000045.1"/>
</dbReference>
<sequence length="98" mass="10055">MTTNATMIAGLARPDLAEAHRAVQRIYGPQSDGVWADLLSSAGLDGEETGPGAIERMLDAMRAGAPVTALCGEALAIRVASHDRLAQAQALIQDGAAS</sequence>
<reference evidence="1 2" key="1">
    <citation type="submission" date="2019-07" db="EMBL/GenBank/DDBJ databases">
        <title>Cryptosporangium phraense sp. nov., isolated from plant litter.</title>
        <authorList>
            <person name="Suriyachadkun C."/>
        </authorList>
    </citation>
    <scope>NUCLEOTIDE SEQUENCE [LARGE SCALE GENOMIC DNA]</scope>
    <source>
        <strain evidence="1 2">A-T 5661</strain>
    </source>
</reference>
<accession>A0A545AHR2</accession>
<dbReference type="EMBL" id="VIRS01000045">
    <property type="protein sequence ID" value="TQS40225.1"/>
    <property type="molecule type" value="Genomic_DNA"/>
</dbReference>
<comment type="caution">
    <text evidence="1">The sequence shown here is derived from an EMBL/GenBank/DDBJ whole genome shotgun (WGS) entry which is preliminary data.</text>
</comment>
<organism evidence="1 2">
    <name type="scientific">Cryptosporangium phraense</name>
    <dbReference type="NCBI Taxonomy" id="2593070"/>
    <lineage>
        <taxon>Bacteria</taxon>
        <taxon>Bacillati</taxon>
        <taxon>Actinomycetota</taxon>
        <taxon>Actinomycetes</taxon>
        <taxon>Cryptosporangiales</taxon>
        <taxon>Cryptosporangiaceae</taxon>
        <taxon>Cryptosporangium</taxon>
    </lineage>
</organism>
<protein>
    <submittedName>
        <fullName evidence="1">Uncharacterized protein</fullName>
    </submittedName>
</protein>
<gene>
    <name evidence="1" type="ORF">FL583_35995</name>
</gene>